<reference evidence="2 3" key="1">
    <citation type="journal article" date="2022" name="Nat. Ecol. Evol.">
        <title>A masculinizing supergene underlies an exaggerated male reproductive morph in a spider.</title>
        <authorList>
            <person name="Hendrickx F."/>
            <person name="De Corte Z."/>
            <person name="Sonet G."/>
            <person name="Van Belleghem S.M."/>
            <person name="Kostlbacher S."/>
            <person name="Vangestel C."/>
        </authorList>
    </citation>
    <scope>NUCLEOTIDE SEQUENCE [LARGE SCALE GENOMIC DNA]</scope>
    <source>
        <strain evidence="2">W744_W776</strain>
    </source>
</reference>
<evidence type="ECO:0000256" key="1">
    <source>
        <dbReference type="SAM" id="MobiDB-lite"/>
    </source>
</evidence>
<feature type="region of interest" description="Disordered" evidence="1">
    <location>
        <begin position="1"/>
        <end position="48"/>
    </location>
</feature>
<dbReference type="Proteomes" id="UP000827092">
    <property type="component" value="Unassembled WGS sequence"/>
</dbReference>
<accession>A0AAV6TUW3</accession>
<proteinExistence type="predicted"/>
<evidence type="ECO:0000313" key="2">
    <source>
        <dbReference type="EMBL" id="KAG8175529.1"/>
    </source>
</evidence>
<comment type="caution">
    <text evidence="2">The sequence shown here is derived from an EMBL/GenBank/DDBJ whole genome shotgun (WGS) entry which is preliminary data.</text>
</comment>
<keyword evidence="3" id="KW-1185">Reference proteome</keyword>
<evidence type="ECO:0000313" key="3">
    <source>
        <dbReference type="Proteomes" id="UP000827092"/>
    </source>
</evidence>
<sequence length="111" mass="13097">MTFKKSSPKKNSKAVQKRNTTKPKLTKDSAPTNEAKQVRFSDPLKTNQKKSVSEYNIAEMLDIYQRYVEMEIVDDKTKRRKMSLHQIFQVLFDCNEAWMENYLEARIGEQC</sequence>
<gene>
    <name evidence="2" type="ORF">JTE90_016729</name>
</gene>
<name>A0AAV6TUW3_9ARAC</name>
<organism evidence="2 3">
    <name type="scientific">Oedothorax gibbosus</name>
    <dbReference type="NCBI Taxonomy" id="931172"/>
    <lineage>
        <taxon>Eukaryota</taxon>
        <taxon>Metazoa</taxon>
        <taxon>Ecdysozoa</taxon>
        <taxon>Arthropoda</taxon>
        <taxon>Chelicerata</taxon>
        <taxon>Arachnida</taxon>
        <taxon>Araneae</taxon>
        <taxon>Araneomorphae</taxon>
        <taxon>Entelegynae</taxon>
        <taxon>Araneoidea</taxon>
        <taxon>Linyphiidae</taxon>
        <taxon>Erigoninae</taxon>
        <taxon>Oedothorax</taxon>
    </lineage>
</organism>
<evidence type="ECO:0008006" key="4">
    <source>
        <dbReference type="Google" id="ProtNLM"/>
    </source>
</evidence>
<feature type="compositionally biased region" description="Basic residues" evidence="1">
    <location>
        <begin position="1"/>
        <end position="21"/>
    </location>
</feature>
<dbReference type="EMBL" id="JAFNEN010000989">
    <property type="protein sequence ID" value="KAG8175529.1"/>
    <property type="molecule type" value="Genomic_DNA"/>
</dbReference>
<dbReference type="AlphaFoldDB" id="A0AAV6TUW3"/>
<protein>
    <recommendedName>
        <fullName evidence="4">Transposase</fullName>
    </recommendedName>
</protein>